<protein>
    <submittedName>
        <fullName evidence="2">Uncharacterized protein</fullName>
    </submittedName>
</protein>
<keyword evidence="1" id="KW-1133">Transmembrane helix</keyword>
<keyword evidence="3" id="KW-1185">Reference proteome</keyword>
<feature type="transmembrane region" description="Helical" evidence="1">
    <location>
        <begin position="6"/>
        <end position="28"/>
    </location>
</feature>
<evidence type="ECO:0000256" key="1">
    <source>
        <dbReference type="SAM" id="Phobius"/>
    </source>
</evidence>
<reference evidence="2 3" key="1">
    <citation type="journal article" date="2020" name="Int. J. Syst. Evol. Microbiol.">
        <title>Description of Erysipelothrix piscisicarius sp. nov., an emergent fish pathogen, and assessment of virulence using a tiger barb (Puntigrus tetrazona) infection model.</title>
        <authorList>
            <person name="Pomaranski E.K."/>
            <person name="Griffin M.J."/>
            <person name="Camus A.C."/>
            <person name="Armwood A.R."/>
            <person name="Shelley J."/>
            <person name="Waldbieser G.C."/>
            <person name="LaFrentz B.R."/>
            <person name="Garcia J.C."/>
            <person name="Yanong R."/>
            <person name="Soto E."/>
        </authorList>
    </citation>
    <scope>NUCLEOTIDE SEQUENCE [LARGE SCALE GENOMIC DNA]</scope>
    <source>
        <strain evidence="2 3">15TAL0474</strain>
    </source>
</reference>
<keyword evidence="1" id="KW-0472">Membrane</keyword>
<dbReference type="Proteomes" id="UP000278804">
    <property type="component" value="Chromosome"/>
</dbReference>
<evidence type="ECO:0000313" key="3">
    <source>
        <dbReference type="Proteomes" id="UP000278804"/>
    </source>
</evidence>
<dbReference type="KEGG" id="eri:EEI45_03960"/>
<evidence type="ECO:0000313" key="2">
    <source>
        <dbReference type="EMBL" id="AZK44029.1"/>
    </source>
</evidence>
<proteinExistence type="predicted"/>
<accession>A0A3Q8S7H1</accession>
<gene>
    <name evidence="2" type="ORF">EEI45_03960</name>
</gene>
<keyword evidence="1" id="KW-0812">Transmembrane</keyword>
<dbReference type="AlphaFoldDB" id="A0A3Q8S7H1"/>
<name>A0A3Q8S7H1_9FIRM</name>
<organism evidence="2 3">
    <name type="scientific">Erysipelothrix piscisicarius</name>
    <dbReference type="NCBI Taxonomy" id="2485784"/>
    <lineage>
        <taxon>Bacteria</taxon>
        <taxon>Bacillati</taxon>
        <taxon>Bacillota</taxon>
        <taxon>Erysipelotrichia</taxon>
        <taxon>Erysipelotrichales</taxon>
        <taxon>Erysipelotrichaceae</taxon>
        <taxon>Erysipelothrix</taxon>
    </lineage>
</organism>
<sequence length="97" mass="10830">MTLSQLIIGWFYYGIVFMGLSILATFLLNKVTSKRWLPPLIINAVSILLLLGLAAKGLVPSNQQAYALYFIYMPVVAASVLYNGSLVAMDRIRIFMK</sequence>
<feature type="transmembrane region" description="Helical" evidence="1">
    <location>
        <begin position="65"/>
        <end position="89"/>
    </location>
</feature>
<feature type="transmembrane region" description="Helical" evidence="1">
    <location>
        <begin position="40"/>
        <end position="59"/>
    </location>
</feature>
<dbReference type="RefSeq" id="WP_125164228.1">
    <property type="nucleotide sequence ID" value="NZ_CP034234.1"/>
</dbReference>
<dbReference type="EMBL" id="CP034234">
    <property type="protein sequence ID" value="AZK44029.1"/>
    <property type="molecule type" value="Genomic_DNA"/>
</dbReference>